<name>A0ABX1RBK8_9PSEU</name>
<comment type="function">
    <text evidence="1">Thiol-specific peroxidase that catalyzes the reduction of hydrogen peroxide and organic hydroperoxides to water and alcohols, respectively. Plays a role in cell protection against oxidative stress by detoxifying peroxides and as sensor of hydrogen peroxide-mediated signaling events.</text>
</comment>
<evidence type="ECO:0000256" key="6">
    <source>
        <dbReference type="ARBA" id="ARBA00023157"/>
    </source>
</evidence>
<dbReference type="Gene3D" id="3.40.30.10">
    <property type="entry name" value="Glutaredoxin"/>
    <property type="match status" value="1"/>
</dbReference>
<dbReference type="InterPro" id="IPR000866">
    <property type="entry name" value="AhpC/TSA"/>
</dbReference>
<protein>
    <recommendedName>
        <fullName evidence="2">thioredoxin-dependent peroxiredoxin</fullName>
        <ecNumber evidence="2">1.11.1.24</ecNumber>
    </recommendedName>
    <alternativeName>
        <fullName evidence="10">Bacterioferritin comigratory protein</fullName>
    </alternativeName>
    <alternativeName>
        <fullName evidence="8">Thioredoxin peroxidase</fullName>
    </alternativeName>
</protein>
<evidence type="ECO:0000313" key="14">
    <source>
        <dbReference type="Proteomes" id="UP001296706"/>
    </source>
</evidence>
<reference evidence="13 14" key="1">
    <citation type="submission" date="2020-04" db="EMBL/GenBank/DDBJ databases">
        <authorList>
            <person name="Klaysubun C."/>
            <person name="Duangmal K."/>
            <person name="Lipun K."/>
        </authorList>
    </citation>
    <scope>NUCLEOTIDE SEQUENCE [LARGE SCALE GENOMIC DNA]</scope>
    <source>
        <strain evidence="13 14">JCM 11839</strain>
    </source>
</reference>
<keyword evidence="4" id="KW-0049">Antioxidant</keyword>
<evidence type="ECO:0000256" key="2">
    <source>
        <dbReference type="ARBA" id="ARBA00013017"/>
    </source>
</evidence>
<dbReference type="EC" id="1.11.1.24" evidence="2"/>
<evidence type="ECO:0000256" key="9">
    <source>
        <dbReference type="ARBA" id="ARBA00038489"/>
    </source>
</evidence>
<dbReference type="RefSeq" id="WP_169394904.1">
    <property type="nucleotide sequence ID" value="NZ_BAAAJH010000050.1"/>
</dbReference>
<proteinExistence type="inferred from homology"/>
<dbReference type="PANTHER" id="PTHR42801">
    <property type="entry name" value="THIOREDOXIN-DEPENDENT PEROXIDE REDUCTASE"/>
    <property type="match status" value="1"/>
</dbReference>
<dbReference type="EMBL" id="JAAXKY010000014">
    <property type="protein sequence ID" value="NMH76825.1"/>
    <property type="molecule type" value="Genomic_DNA"/>
</dbReference>
<comment type="catalytic activity">
    <reaction evidence="11">
        <text>a hydroperoxide + [thioredoxin]-dithiol = an alcohol + [thioredoxin]-disulfide + H2O</text>
        <dbReference type="Rhea" id="RHEA:62620"/>
        <dbReference type="Rhea" id="RHEA-COMP:10698"/>
        <dbReference type="Rhea" id="RHEA-COMP:10700"/>
        <dbReference type="ChEBI" id="CHEBI:15377"/>
        <dbReference type="ChEBI" id="CHEBI:29950"/>
        <dbReference type="ChEBI" id="CHEBI:30879"/>
        <dbReference type="ChEBI" id="CHEBI:35924"/>
        <dbReference type="ChEBI" id="CHEBI:50058"/>
        <dbReference type="EC" id="1.11.1.24"/>
    </reaction>
</comment>
<evidence type="ECO:0000256" key="5">
    <source>
        <dbReference type="ARBA" id="ARBA00023002"/>
    </source>
</evidence>
<dbReference type="Pfam" id="PF00578">
    <property type="entry name" value="AhpC-TSA"/>
    <property type="match status" value="1"/>
</dbReference>
<dbReference type="InterPro" id="IPR013766">
    <property type="entry name" value="Thioredoxin_domain"/>
</dbReference>
<evidence type="ECO:0000313" key="13">
    <source>
        <dbReference type="EMBL" id="NMH76825.1"/>
    </source>
</evidence>
<keyword evidence="14" id="KW-1185">Reference proteome</keyword>
<evidence type="ECO:0000256" key="10">
    <source>
        <dbReference type="ARBA" id="ARBA00041373"/>
    </source>
</evidence>
<sequence>MTSTDHALAARIAELEASLDGKLPAGARAAFAAEREQLDAAGLPAGIADVGTPMPDAPLLDVHSDPTTLAEAIGDGAAVVVFYRGAWCPYCNLALRTYEQELLPALRERGVRLVAISPQRPDGSLTVQETNELSYPVLSDPGNRIATELGILAPVHDGAHAAQVELGLDVAAGNADGTATLPMPTVVVVDRGRVAWIDVHPNYATRTESADILAAVSATVAATGT</sequence>
<keyword evidence="7" id="KW-0676">Redox-active center</keyword>
<keyword evidence="5" id="KW-0560">Oxidoreductase</keyword>
<comment type="caution">
    <text evidence="13">The sequence shown here is derived from an EMBL/GenBank/DDBJ whole genome shotgun (WGS) entry which is preliminary data.</text>
</comment>
<evidence type="ECO:0000256" key="7">
    <source>
        <dbReference type="ARBA" id="ARBA00023284"/>
    </source>
</evidence>
<dbReference type="InterPro" id="IPR036249">
    <property type="entry name" value="Thioredoxin-like_sf"/>
</dbReference>
<keyword evidence="6" id="KW-1015">Disulfide bond</keyword>
<dbReference type="CDD" id="cd02970">
    <property type="entry name" value="PRX_like2"/>
    <property type="match status" value="1"/>
</dbReference>
<gene>
    <name evidence="13" type="ORF">HF577_06895</name>
</gene>
<evidence type="ECO:0000256" key="3">
    <source>
        <dbReference type="ARBA" id="ARBA00022559"/>
    </source>
</evidence>
<dbReference type="PROSITE" id="PS51352">
    <property type="entry name" value="THIOREDOXIN_2"/>
    <property type="match status" value="1"/>
</dbReference>
<evidence type="ECO:0000256" key="11">
    <source>
        <dbReference type="ARBA" id="ARBA00049091"/>
    </source>
</evidence>
<organism evidence="13 14">
    <name type="scientific">Pseudonocardia xinjiangensis</name>
    <dbReference type="NCBI Taxonomy" id="75289"/>
    <lineage>
        <taxon>Bacteria</taxon>
        <taxon>Bacillati</taxon>
        <taxon>Actinomycetota</taxon>
        <taxon>Actinomycetes</taxon>
        <taxon>Pseudonocardiales</taxon>
        <taxon>Pseudonocardiaceae</taxon>
        <taxon>Pseudonocardia</taxon>
    </lineage>
</organism>
<evidence type="ECO:0000256" key="4">
    <source>
        <dbReference type="ARBA" id="ARBA00022862"/>
    </source>
</evidence>
<feature type="domain" description="Thioredoxin" evidence="12">
    <location>
        <begin position="48"/>
        <end position="221"/>
    </location>
</feature>
<dbReference type="Proteomes" id="UP001296706">
    <property type="component" value="Unassembled WGS sequence"/>
</dbReference>
<comment type="similarity">
    <text evidence="9">Belongs to the peroxiredoxin family. BCP/PrxQ subfamily.</text>
</comment>
<evidence type="ECO:0000259" key="12">
    <source>
        <dbReference type="PROSITE" id="PS51352"/>
    </source>
</evidence>
<accession>A0ABX1RBK8</accession>
<evidence type="ECO:0000256" key="8">
    <source>
        <dbReference type="ARBA" id="ARBA00032824"/>
    </source>
</evidence>
<dbReference type="PANTHER" id="PTHR42801:SF7">
    <property type="entry name" value="SLL1159 PROTEIN"/>
    <property type="match status" value="1"/>
</dbReference>
<keyword evidence="3" id="KW-0575">Peroxidase</keyword>
<dbReference type="SUPFAM" id="SSF52833">
    <property type="entry name" value="Thioredoxin-like"/>
    <property type="match status" value="1"/>
</dbReference>
<dbReference type="InterPro" id="IPR050924">
    <property type="entry name" value="Peroxiredoxin_BCP/PrxQ"/>
</dbReference>
<evidence type="ECO:0000256" key="1">
    <source>
        <dbReference type="ARBA" id="ARBA00003330"/>
    </source>
</evidence>